<accession>A0ABM6RSZ0</accession>
<keyword evidence="3" id="KW-1185">Reference proteome</keyword>
<dbReference type="SUPFAM" id="SSF53300">
    <property type="entry name" value="vWA-like"/>
    <property type="match status" value="1"/>
</dbReference>
<feature type="region of interest" description="Disordered" evidence="1">
    <location>
        <begin position="78"/>
        <end position="110"/>
    </location>
</feature>
<feature type="compositionally biased region" description="Basic and acidic residues" evidence="1">
    <location>
        <begin position="98"/>
        <end position="107"/>
    </location>
</feature>
<dbReference type="PANTHER" id="PTHR30510">
    <property type="entry name" value="UPF0229 PROTEIN YEAH"/>
    <property type="match status" value="1"/>
</dbReference>
<dbReference type="Proteomes" id="UP000325292">
    <property type="component" value="Chromosome"/>
</dbReference>
<organism evidence="2 3">
    <name type="scientific">Sulfobacillus thermotolerans</name>
    <dbReference type="NCBI Taxonomy" id="338644"/>
    <lineage>
        <taxon>Bacteria</taxon>
        <taxon>Bacillati</taxon>
        <taxon>Bacillota</taxon>
        <taxon>Clostridia</taxon>
        <taxon>Eubacteriales</taxon>
        <taxon>Clostridiales Family XVII. Incertae Sedis</taxon>
        <taxon>Sulfobacillus</taxon>
    </lineage>
</organism>
<sequence length="383" mass="43375">MNDRRYSIGWGEAFQYHAVHRDQWRHDQKVREAVKANLADLVSDEQITLSDGRKVINVPLPLLREFRICFDRQQAQSVGQMGADSAQGGQPGRSNAEPGHEGGHEPGMDVEDTTITLEDAADIVFERLGLPDLDPQKRSLGNGYEDRPQSWSTSGPKSQWVRRPTLRESLKRRALHRQEAAPPLIAKDFRYWRYDELPQEEGGAVVVAMMDTSGSMGTFEKYLAKSFFFWTVEFLRRNYPRVDIVFLAHDVRAREVDEENFFRRGSSGGTVSSSVYRLALDILADRYPADRYNRYAFHFTDGGNLTSDNALAVEIGGMLAQETNLFGYGEIHDTDRNPSPLYQAFAEASGIGVTLLRQKEDIFHALEYYFAKDGGPHDHAQHA</sequence>
<protein>
    <submittedName>
        <fullName evidence="2">Sporulation protein</fullName>
    </submittedName>
</protein>
<reference evidence="2 3" key="1">
    <citation type="journal article" date="2019" name="Sci. Rep.">
        <title>Sulfobacillus thermotolerans: new insights into resistance and metabolic capacities of acidophilic chemolithotrophs.</title>
        <authorList>
            <person name="Panyushkina A.E."/>
            <person name="Babenko V.V."/>
            <person name="Nikitina A.S."/>
            <person name="Selezneva O.V."/>
            <person name="Tsaplina I.A."/>
            <person name="Letarova M.A."/>
            <person name="Kostryukova E.S."/>
            <person name="Letarov A.V."/>
        </authorList>
    </citation>
    <scope>NUCLEOTIDE SEQUENCE [LARGE SCALE GENOMIC DNA]</scope>
    <source>
        <strain evidence="2 3">Kr1</strain>
    </source>
</reference>
<name>A0ABM6RSZ0_9FIRM</name>
<dbReference type="Pfam" id="PF04285">
    <property type="entry name" value="DUF444"/>
    <property type="match status" value="1"/>
</dbReference>
<dbReference type="InterPro" id="IPR036465">
    <property type="entry name" value="vWFA_dom_sf"/>
</dbReference>
<proteinExistence type="predicted"/>
<feature type="region of interest" description="Disordered" evidence="1">
    <location>
        <begin position="134"/>
        <end position="162"/>
    </location>
</feature>
<dbReference type="EMBL" id="CP019454">
    <property type="protein sequence ID" value="AUW94449.1"/>
    <property type="molecule type" value="Genomic_DNA"/>
</dbReference>
<gene>
    <name evidence="2" type="ORF">BXT84_11280</name>
</gene>
<dbReference type="InterPro" id="IPR006698">
    <property type="entry name" value="UPF0229"/>
</dbReference>
<evidence type="ECO:0000313" key="3">
    <source>
        <dbReference type="Proteomes" id="UP000325292"/>
    </source>
</evidence>
<evidence type="ECO:0000313" key="2">
    <source>
        <dbReference type="EMBL" id="AUW94449.1"/>
    </source>
</evidence>
<evidence type="ECO:0000256" key="1">
    <source>
        <dbReference type="SAM" id="MobiDB-lite"/>
    </source>
</evidence>
<dbReference type="PANTHER" id="PTHR30510:SF2">
    <property type="entry name" value="UPF0229 PROTEIN YEAH"/>
    <property type="match status" value="1"/>
</dbReference>